<proteinExistence type="inferred from homology"/>
<comment type="similarity">
    <text evidence="2">Belongs to the polysaccharide synthase family.</text>
</comment>
<evidence type="ECO:0000256" key="6">
    <source>
        <dbReference type="ARBA" id="ARBA00023136"/>
    </source>
</evidence>
<name>A0A3R8L1U7_9FIRM</name>
<evidence type="ECO:0000313" key="9">
    <source>
        <dbReference type="Proteomes" id="UP000274920"/>
    </source>
</evidence>
<feature type="transmembrane region" description="Helical" evidence="7">
    <location>
        <begin position="292"/>
        <end position="314"/>
    </location>
</feature>
<keyword evidence="5 7" id="KW-1133">Transmembrane helix</keyword>
<keyword evidence="3" id="KW-1003">Cell membrane</keyword>
<evidence type="ECO:0000256" key="4">
    <source>
        <dbReference type="ARBA" id="ARBA00022692"/>
    </source>
</evidence>
<dbReference type="Proteomes" id="UP000274920">
    <property type="component" value="Unassembled WGS sequence"/>
</dbReference>
<feature type="transmembrane region" description="Helical" evidence="7">
    <location>
        <begin position="415"/>
        <end position="435"/>
    </location>
</feature>
<feature type="transmembrane region" description="Helical" evidence="7">
    <location>
        <begin position="47"/>
        <end position="69"/>
    </location>
</feature>
<dbReference type="GO" id="GO:0005886">
    <property type="term" value="C:plasma membrane"/>
    <property type="evidence" value="ECO:0007669"/>
    <property type="project" value="UniProtKB-SubCell"/>
</dbReference>
<feature type="transmembrane region" description="Helical" evidence="7">
    <location>
        <begin position="147"/>
        <end position="168"/>
    </location>
</feature>
<accession>A0A3R8L1U7</accession>
<dbReference type="AlphaFoldDB" id="A0A3R8L1U7"/>
<dbReference type="PANTHER" id="PTHR30250">
    <property type="entry name" value="PST FAMILY PREDICTED COLANIC ACID TRANSPORTER"/>
    <property type="match status" value="1"/>
</dbReference>
<dbReference type="RefSeq" id="WP_125129770.1">
    <property type="nucleotide sequence ID" value="NZ_RHJS01000002.1"/>
</dbReference>
<dbReference type="InterPro" id="IPR050833">
    <property type="entry name" value="Poly_Biosynth_Transport"/>
</dbReference>
<evidence type="ECO:0000313" key="8">
    <source>
        <dbReference type="EMBL" id="RRK34678.1"/>
    </source>
</evidence>
<dbReference type="Pfam" id="PF13440">
    <property type="entry name" value="Polysacc_synt_3"/>
    <property type="match status" value="1"/>
</dbReference>
<evidence type="ECO:0000256" key="3">
    <source>
        <dbReference type="ARBA" id="ARBA00022475"/>
    </source>
</evidence>
<evidence type="ECO:0000256" key="5">
    <source>
        <dbReference type="ARBA" id="ARBA00022989"/>
    </source>
</evidence>
<feature type="transmembrane region" description="Helical" evidence="7">
    <location>
        <begin position="360"/>
        <end position="377"/>
    </location>
</feature>
<evidence type="ECO:0008006" key="10">
    <source>
        <dbReference type="Google" id="ProtNLM"/>
    </source>
</evidence>
<comment type="subcellular location">
    <subcellularLocation>
        <location evidence="1">Cell membrane</location>
        <topology evidence="1">Multi-pass membrane protein</topology>
    </subcellularLocation>
</comment>
<evidence type="ECO:0000256" key="1">
    <source>
        <dbReference type="ARBA" id="ARBA00004651"/>
    </source>
</evidence>
<feature type="transmembrane region" description="Helical" evidence="7">
    <location>
        <begin position="320"/>
        <end position="339"/>
    </location>
</feature>
<dbReference type="PANTHER" id="PTHR30250:SF10">
    <property type="entry name" value="LIPOPOLYSACCHARIDE BIOSYNTHESIS PROTEIN WZXC"/>
    <property type="match status" value="1"/>
</dbReference>
<evidence type="ECO:0000256" key="7">
    <source>
        <dbReference type="SAM" id="Phobius"/>
    </source>
</evidence>
<dbReference type="EMBL" id="RHJS01000002">
    <property type="protein sequence ID" value="RRK34678.1"/>
    <property type="molecule type" value="Genomic_DNA"/>
</dbReference>
<gene>
    <name evidence="8" type="ORF">EBB54_27570</name>
</gene>
<feature type="transmembrane region" description="Helical" evidence="7">
    <location>
        <begin position="174"/>
        <end position="192"/>
    </location>
</feature>
<sequence length="485" mass="55245">MKNISKSSFVRSLLWKTLNLILGRGVSLAFSIYFVRKLDPDSYGLMAVWSVVLSLGNIVVNCGLDTVLIQKPNIKNEDWDIAFSSCFYRGLLLFFLLLISAPLFSNFYGSNTLGELLRIAGLDFISQSIITVCLANAMRNMNFKRIFIADLSAALLGGIGASICMHIIDLKWTLLVNTIVHRAGYALLLLLLQKEKIHFSFKIYELYEISKCGIKVMTNGLLDILTSSVSSLFSAKKWNQTDVGYSQQASKLTMLLGVETYNVISNLLLPTFSSYQKDRDQLKKISRSIMKCSCYIMFPLMMGLCVCAPEITVLLYTDKWLPSVPIIRALCIYYALNPIRQLCMNLNYSVGRYRKNMQIEFYRLVFVIFAIIIFSFIKKVDITIFALAQSNIAFLTSFQYLSSLKESVDYKVKEILTDIIPILLITSISILPVFLLKVIKMPVVLFLFLSVSIAVILYFFFSFIFKLDIFNYAVNYIKEGIWKKE</sequence>
<comment type="caution">
    <text evidence="8">The sequence shown here is derived from an EMBL/GenBank/DDBJ whole genome shotgun (WGS) entry which is preliminary data.</text>
</comment>
<keyword evidence="9" id="KW-1185">Reference proteome</keyword>
<feature type="transmembrane region" description="Helical" evidence="7">
    <location>
        <begin position="441"/>
        <end position="461"/>
    </location>
</feature>
<protein>
    <recommendedName>
        <fullName evidence="10">Lipopolysaccharide biosynthesis protein</fullName>
    </recommendedName>
</protein>
<feature type="transmembrane region" description="Helical" evidence="7">
    <location>
        <begin position="12"/>
        <end position="35"/>
    </location>
</feature>
<reference evidence="8" key="1">
    <citation type="submission" date="2018-10" db="EMBL/GenBank/DDBJ databases">
        <title>Schaedlerella arabinophila gen. nov. sp. nov., isolated from the mouse intestinal tract and comparative analysis with the genome of the closely related altered Schaedler flora strain ASF502.</title>
        <authorList>
            <person name="Miyake S."/>
            <person name="Soh M."/>
            <person name="Seedorf H."/>
        </authorList>
    </citation>
    <scope>NUCLEOTIDE SEQUENCE [LARGE SCALE GENOMIC DNA]</scope>
    <source>
        <strain evidence="8">DSM 106076</strain>
    </source>
</reference>
<feature type="transmembrane region" description="Helical" evidence="7">
    <location>
        <begin position="81"/>
        <end position="104"/>
    </location>
</feature>
<keyword evidence="6 7" id="KW-0472">Membrane</keyword>
<keyword evidence="4 7" id="KW-0812">Transmembrane</keyword>
<organism evidence="8 9">
    <name type="scientific">Schaedlerella arabinosiphila</name>
    <dbReference type="NCBI Taxonomy" id="2044587"/>
    <lineage>
        <taxon>Bacteria</taxon>
        <taxon>Bacillati</taxon>
        <taxon>Bacillota</taxon>
        <taxon>Clostridia</taxon>
        <taxon>Lachnospirales</taxon>
        <taxon>Lachnospiraceae</taxon>
        <taxon>Schaedlerella</taxon>
    </lineage>
</organism>
<evidence type="ECO:0000256" key="2">
    <source>
        <dbReference type="ARBA" id="ARBA00007430"/>
    </source>
</evidence>
<feature type="transmembrane region" description="Helical" evidence="7">
    <location>
        <begin position="116"/>
        <end position="135"/>
    </location>
</feature>